<sequence>MFNGDNSFQDVSKIVSQYTDNVKSALIVINSYLHKSEFIVFNLNKTENDPLAIRLRFNTPLNLQKEIELWQNCKLKNALPAKSTNSELKKTEKSA</sequence>
<protein>
    <submittedName>
        <fullName evidence="1">13072_t:CDS:1</fullName>
    </submittedName>
</protein>
<dbReference type="OrthoDB" id="2304771at2759"/>
<evidence type="ECO:0000313" key="1">
    <source>
        <dbReference type="EMBL" id="CAG8603696.1"/>
    </source>
</evidence>
<dbReference type="AlphaFoldDB" id="A0A9N9CLW4"/>
<reference evidence="1" key="1">
    <citation type="submission" date="2021-06" db="EMBL/GenBank/DDBJ databases">
        <authorList>
            <person name="Kallberg Y."/>
            <person name="Tangrot J."/>
            <person name="Rosling A."/>
        </authorList>
    </citation>
    <scope>NUCLEOTIDE SEQUENCE</scope>
    <source>
        <strain evidence="1">FL966</strain>
    </source>
</reference>
<proteinExistence type="predicted"/>
<evidence type="ECO:0000313" key="2">
    <source>
        <dbReference type="Proteomes" id="UP000789759"/>
    </source>
</evidence>
<feature type="non-terminal residue" evidence="1">
    <location>
        <position position="95"/>
    </location>
</feature>
<keyword evidence="2" id="KW-1185">Reference proteome</keyword>
<dbReference type="Proteomes" id="UP000789759">
    <property type="component" value="Unassembled WGS sequence"/>
</dbReference>
<name>A0A9N9CLW4_9GLOM</name>
<dbReference type="EMBL" id="CAJVQA010004666">
    <property type="protein sequence ID" value="CAG8603696.1"/>
    <property type="molecule type" value="Genomic_DNA"/>
</dbReference>
<organism evidence="1 2">
    <name type="scientific">Cetraspora pellucida</name>
    <dbReference type="NCBI Taxonomy" id="1433469"/>
    <lineage>
        <taxon>Eukaryota</taxon>
        <taxon>Fungi</taxon>
        <taxon>Fungi incertae sedis</taxon>
        <taxon>Mucoromycota</taxon>
        <taxon>Glomeromycotina</taxon>
        <taxon>Glomeromycetes</taxon>
        <taxon>Diversisporales</taxon>
        <taxon>Gigasporaceae</taxon>
        <taxon>Cetraspora</taxon>
    </lineage>
</organism>
<accession>A0A9N9CLW4</accession>
<gene>
    <name evidence="1" type="ORF">CPELLU_LOCUS7116</name>
</gene>
<comment type="caution">
    <text evidence="1">The sequence shown here is derived from an EMBL/GenBank/DDBJ whole genome shotgun (WGS) entry which is preliminary data.</text>
</comment>